<dbReference type="HOGENOM" id="CLU_691578_0_0_1"/>
<keyword evidence="4 5" id="KW-0472">Membrane</keyword>
<keyword evidence="3 5" id="KW-1133">Transmembrane helix</keyword>
<feature type="chain" id="PRO_5044254637" evidence="6">
    <location>
        <begin position="17"/>
        <end position="399"/>
    </location>
</feature>
<dbReference type="EnsemblProtists" id="EOD17498">
    <property type="protein sequence ID" value="EOD17498"/>
    <property type="gene ID" value="EMIHUDRAFT_244101"/>
</dbReference>
<evidence type="ECO:0000256" key="3">
    <source>
        <dbReference type="ARBA" id="ARBA00022989"/>
    </source>
</evidence>
<dbReference type="KEGG" id="ehx:EMIHUDRAFT_244101"/>
<dbReference type="InterPro" id="IPR007300">
    <property type="entry name" value="CidB/LrgB"/>
</dbReference>
<feature type="transmembrane region" description="Helical" evidence="5">
    <location>
        <begin position="108"/>
        <end position="131"/>
    </location>
</feature>
<evidence type="ECO:0000256" key="4">
    <source>
        <dbReference type="ARBA" id="ARBA00023136"/>
    </source>
</evidence>
<feature type="transmembrane region" description="Helical" evidence="5">
    <location>
        <begin position="291"/>
        <end position="309"/>
    </location>
</feature>
<evidence type="ECO:0000313" key="7">
    <source>
        <dbReference type="EnsemblProtists" id="EOD17498"/>
    </source>
</evidence>
<feature type="transmembrane region" description="Helical" evidence="5">
    <location>
        <begin position="83"/>
        <end position="102"/>
    </location>
</feature>
<dbReference type="RefSeq" id="XP_005769927.1">
    <property type="nucleotide sequence ID" value="XM_005769870.1"/>
</dbReference>
<keyword evidence="6" id="KW-0732">Signal</keyword>
<dbReference type="PaxDb" id="2903-EOD17498"/>
<keyword evidence="8" id="KW-1185">Reference proteome</keyword>
<reference evidence="7" key="2">
    <citation type="submission" date="2024-10" db="UniProtKB">
        <authorList>
            <consortium name="EnsemblProtists"/>
        </authorList>
    </citation>
    <scope>IDENTIFICATION</scope>
</reference>
<dbReference type="PANTHER" id="PTHR30249:SF0">
    <property type="entry name" value="PLASTIDAL GLYCOLATE_GLYCERATE TRANSLOCATOR 1, CHLOROPLASTIC"/>
    <property type="match status" value="1"/>
</dbReference>
<protein>
    <submittedName>
        <fullName evidence="7">Uncharacterized protein</fullName>
    </submittedName>
</protein>
<organism evidence="7 8">
    <name type="scientific">Emiliania huxleyi (strain CCMP1516)</name>
    <dbReference type="NCBI Taxonomy" id="280463"/>
    <lineage>
        <taxon>Eukaryota</taxon>
        <taxon>Haptista</taxon>
        <taxon>Haptophyta</taxon>
        <taxon>Prymnesiophyceae</taxon>
        <taxon>Isochrysidales</taxon>
        <taxon>Noelaerhabdaceae</taxon>
        <taxon>Emiliania</taxon>
    </lineage>
</organism>
<accession>A0A0D3J1W3</accession>
<feature type="transmembrane region" description="Helical" evidence="5">
    <location>
        <begin position="362"/>
        <end position="383"/>
    </location>
</feature>
<evidence type="ECO:0000313" key="8">
    <source>
        <dbReference type="Proteomes" id="UP000013827"/>
    </source>
</evidence>
<evidence type="ECO:0000256" key="5">
    <source>
        <dbReference type="SAM" id="Phobius"/>
    </source>
</evidence>
<dbReference type="GO" id="GO:0016020">
    <property type="term" value="C:membrane"/>
    <property type="evidence" value="ECO:0007669"/>
    <property type="project" value="UniProtKB-SubCell"/>
</dbReference>
<comment type="subcellular location">
    <subcellularLocation>
        <location evidence="1">Membrane</location>
        <topology evidence="1">Multi-pass membrane protein</topology>
    </subcellularLocation>
</comment>
<evidence type="ECO:0000256" key="2">
    <source>
        <dbReference type="ARBA" id="ARBA00022692"/>
    </source>
</evidence>
<feature type="signal peptide" evidence="6">
    <location>
        <begin position="1"/>
        <end position="16"/>
    </location>
</feature>
<keyword evidence="2 5" id="KW-0812">Transmembrane</keyword>
<evidence type="ECO:0000256" key="6">
    <source>
        <dbReference type="SAM" id="SignalP"/>
    </source>
</evidence>
<dbReference type="AlphaFoldDB" id="A0A0D3J1W3"/>
<proteinExistence type="predicted"/>
<dbReference type="Pfam" id="PF04172">
    <property type="entry name" value="LrgB"/>
    <property type="match status" value="1"/>
</dbReference>
<feature type="transmembrane region" description="Helical" evidence="5">
    <location>
        <begin position="257"/>
        <end position="285"/>
    </location>
</feature>
<evidence type="ECO:0000256" key="1">
    <source>
        <dbReference type="ARBA" id="ARBA00004141"/>
    </source>
</evidence>
<dbReference type="Proteomes" id="UP000013827">
    <property type="component" value="Unassembled WGS sequence"/>
</dbReference>
<dbReference type="GeneID" id="17263645"/>
<name>A0A0D3J1W3_EMIH1</name>
<reference evidence="8" key="1">
    <citation type="journal article" date="2013" name="Nature">
        <title>Pan genome of the phytoplankton Emiliania underpins its global distribution.</title>
        <authorList>
            <person name="Read B.A."/>
            <person name="Kegel J."/>
            <person name="Klute M.J."/>
            <person name="Kuo A."/>
            <person name="Lefebvre S.C."/>
            <person name="Maumus F."/>
            <person name="Mayer C."/>
            <person name="Miller J."/>
            <person name="Monier A."/>
            <person name="Salamov A."/>
            <person name="Young J."/>
            <person name="Aguilar M."/>
            <person name="Claverie J.M."/>
            <person name="Frickenhaus S."/>
            <person name="Gonzalez K."/>
            <person name="Herman E.K."/>
            <person name="Lin Y.C."/>
            <person name="Napier J."/>
            <person name="Ogata H."/>
            <person name="Sarno A.F."/>
            <person name="Shmutz J."/>
            <person name="Schroeder D."/>
            <person name="de Vargas C."/>
            <person name="Verret F."/>
            <person name="von Dassow P."/>
            <person name="Valentin K."/>
            <person name="Van de Peer Y."/>
            <person name="Wheeler G."/>
            <person name="Dacks J.B."/>
            <person name="Delwiche C.F."/>
            <person name="Dyhrman S.T."/>
            <person name="Glockner G."/>
            <person name="John U."/>
            <person name="Richards T."/>
            <person name="Worden A.Z."/>
            <person name="Zhang X."/>
            <person name="Grigoriev I.V."/>
            <person name="Allen A.E."/>
            <person name="Bidle K."/>
            <person name="Borodovsky M."/>
            <person name="Bowler C."/>
            <person name="Brownlee C."/>
            <person name="Cock J.M."/>
            <person name="Elias M."/>
            <person name="Gladyshev V.N."/>
            <person name="Groth M."/>
            <person name="Guda C."/>
            <person name="Hadaegh A."/>
            <person name="Iglesias-Rodriguez M.D."/>
            <person name="Jenkins J."/>
            <person name="Jones B.M."/>
            <person name="Lawson T."/>
            <person name="Leese F."/>
            <person name="Lindquist E."/>
            <person name="Lobanov A."/>
            <person name="Lomsadze A."/>
            <person name="Malik S.B."/>
            <person name="Marsh M.E."/>
            <person name="Mackinder L."/>
            <person name="Mock T."/>
            <person name="Mueller-Roeber B."/>
            <person name="Pagarete A."/>
            <person name="Parker M."/>
            <person name="Probert I."/>
            <person name="Quesneville H."/>
            <person name="Raines C."/>
            <person name="Rensing S.A."/>
            <person name="Riano-Pachon D.M."/>
            <person name="Richier S."/>
            <person name="Rokitta S."/>
            <person name="Shiraiwa Y."/>
            <person name="Soanes D.M."/>
            <person name="van der Giezen M."/>
            <person name="Wahlund T.M."/>
            <person name="Williams B."/>
            <person name="Wilson W."/>
            <person name="Wolfe G."/>
            <person name="Wurch L.L."/>
        </authorList>
    </citation>
    <scope>NUCLEOTIDE SEQUENCE</scope>
</reference>
<sequence>MFTLFLLGTTTALVGPLHRPPLLASPGLAPRGCCVRACAAPAEPSLLRRGASLGGIVLADALLKRGFVRRGVAFPSSLAGSWLPLFFVPNLVLLPLVLRLGAGDAARLALLIGGGAVLSLPACGFAARTALAASESLPERQRLSERLNVGMYEPPASDRGADASEAVAAANAPPRPPFAAALLPRLASAALASGAASALAAQGLGAPAAAEWLRDASLLTTTAGGFVAGSTLVPKRAQKLLHPLLTCTLPMARTGNLLLAMLGPATLSFGFSMQVTAPLAIAISGLVGADPGIACTIVVLTGLAVANFGHNPLDASRRRHVVWVGLALLDAVGVTAPVARGLAMGAAGHGIGTAATAAEPAAFPFAAIAMVLNAVASTVLASIPPVRKALLSAAGLPAA</sequence>
<dbReference type="PANTHER" id="PTHR30249">
    <property type="entry name" value="PUTATIVE SEROTONIN TRANSPORTER"/>
    <property type="match status" value="1"/>
</dbReference>
<feature type="transmembrane region" description="Helical" evidence="5">
    <location>
        <begin position="321"/>
        <end position="342"/>
    </location>
</feature>